<dbReference type="Proteomes" id="UP000276133">
    <property type="component" value="Unassembled WGS sequence"/>
</dbReference>
<evidence type="ECO:0000313" key="1">
    <source>
        <dbReference type="EMBL" id="RNA36929.1"/>
    </source>
</evidence>
<reference evidence="1 2" key="1">
    <citation type="journal article" date="2018" name="Sci. Rep.">
        <title>Genomic signatures of local adaptation to the degree of environmental predictability in rotifers.</title>
        <authorList>
            <person name="Franch-Gras L."/>
            <person name="Hahn C."/>
            <person name="Garcia-Roger E.M."/>
            <person name="Carmona M.J."/>
            <person name="Serra M."/>
            <person name="Gomez A."/>
        </authorList>
    </citation>
    <scope>NUCLEOTIDE SEQUENCE [LARGE SCALE GENOMIC DNA]</scope>
    <source>
        <strain evidence="1">HYR1</strain>
    </source>
</reference>
<organism evidence="1 2">
    <name type="scientific">Brachionus plicatilis</name>
    <name type="common">Marine rotifer</name>
    <name type="synonym">Brachionus muelleri</name>
    <dbReference type="NCBI Taxonomy" id="10195"/>
    <lineage>
        <taxon>Eukaryota</taxon>
        <taxon>Metazoa</taxon>
        <taxon>Spiralia</taxon>
        <taxon>Gnathifera</taxon>
        <taxon>Rotifera</taxon>
        <taxon>Eurotatoria</taxon>
        <taxon>Monogononta</taxon>
        <taxon>Pseudotrocha</taxon>
        <taxon>Ploima</taxon>
        <taxon>Brachionidae</taxon>
        <taxon>Brachionus</taxon>
    </lineage>
</organism>
<sequence length="159" mass="16104">MQVCLVVTFADSLVVRIGDGRGVRLVGHVAAGVAGRVALLGIAGKSAEGRGEQQLGLEGGGGGAGHNVLAPIEVGVRSIEKAKGTRPGQLEGAAREVELFFFQVRAAGEEAAAARDQIGPGRAAMVLGAFPLPDIVVGHEAHHFFAAFSAHDGPIADAP</sequence>
<dbReference type="AlphaFoldDB" id="A0A3M7SMG1"/>
<keyword evidence="2" id="KW-1185">Reference proteome</keyword>
<accession>A0A3M7SMG1</accession>
<gene>
    <name evidence="1" type="ORF">BpHYR1_037025</name>
</gene>
<protein>
    <submittedName>
        <fullName evidence="1">Uncharacterized protein</fullName>
    </submittedName>
</protein>
<comment type="caution">
    <text evidence="1">The sequence shown here is derived from an EMBL/GenBank/DDBJ whole genome shotgun (WGS) entry which is preliminary data.</text>
</comment>
<evidence type="ECO:0000313" key="2">
    <source>
        <dbReference type="Proteomes" id="UP000276133"/>
    </source>
</evidence>
<proteinExistence type="predicted"/>
<dbReference type="EMBL" id="REGN01001111">
    <property type="protein sequence ID" value="RNA36929.1"/>
    <property type="molecule type" value="Genomic_DNA"/>
</dbReference>
<name>A0A3M7SMG1_BRAPC</name>